<protein>
    <submittedName>
        <fullName evidence="2">Uncharacterized protein</fullName>
    </submittedName>
</protein>
<organism evidence="2 3">
    <name type="scientific">Aspergillus phoenicis ATCC 13157</name>
    <dbReference type="NCBI Taxonomy" id="1353007"/>
    <lineage>
        <taxon>Eukaryota</taxon>
        <taxon>Fungi</taxon>
        <taxon>Dikarya</taxon>
        <taxon>Ascomycota</taxon>
        <taxon>Pezizomycotina</taxon>
        <taxon>Eurotiomycetes</taxon>
        <taxon>Eurotiomycetidae</taxon>
        <taxon>Eurotiales</taxon>
        <taxon>Aspergillaceae</taxon>
        <taxon>Aspergillus</taxon>
    </lineage>
</organism>
<dbReference type="Proteomes" id="UP000254937">
    <property type="component" value="Unassembled WGS sequence"/>
</dbReference>
<dbReference type="AlphaFoldDB" id="A0A370PTB5"/>
<keyword evidence="3" id="KW-1185">Reference proteome</keyword>
<evidence type="ECO:0000256" key="1">
    <source>
        <dbReference type="SAM" id="Phobius"/>
    </source>
</evidence>
<keyword evidence="1" id="KW-0472">Membrane</keyword>
<feature type="transmembrane region" description="Helical" evidence="1">
    <location>
        <begin position="20"/>
        <end position="38"/>
    </location>
</feature>
<evidence type="ECO:0000313" key="3">
    <source>
        <dbReference type="Proteomes" id="UP000254937"/>
    </source>
</evidence>
<name>A0A370PTB5_ASPPH</name>
<sequence>MAGNLLYSSFSCIRVLGTAYGMVPFLLTFVLIVAGLFCSMNVITCVPFSSGVIHFNTLWCFTCTYIHISERSTFVAWIFLTMRGGLYLWIFVQLLPFLSR</sequence>
<feature type="transmembrane region" description="Helical" evidence="1">
    <location>
        <begin position="74"/>
        <end position="98"/>
    </location>
</feature>
<keyword evidence="1" id="KW-0812">Transmembrane</keyword>
<dbReference type="EMBL" id="KZ851848">
    <property type="protein sequence ID" value="RDK45174.1"/>
    <property type="molecule type" value="Genomic_DNA"/>
</dbReference>
<keyword evidence="1" id="KW-1133">Transmembrane helix</keyword>
<feature type="transmembrane region" description="Helical" evidence="1">
    <location>
        <begin position="45"/>
        <end position="68"/>
    </location>
</feature>
<accession>A0A370PTB5</accession>
<proteinExistence type="predicted"/>
<gene>
    <name evidence="2" type="ORF">M752DRAFT_133567</name>
</gene>
<evidence type="ECO:0000313" key="2">
    <source>
        <dbReference type="EMBL" id="RDK45174.1"/>
    </source>
</evidence>
<reference evidence="2 3" key="1">
    <citation type="submission" date="2018-07" db="EMBL/GenBank/DDBJ databases">
        <title>Section-level genome sequencing of Aspergillus section Nigri to investigate inter- and intra-species variation.</title>
        <authorList>
            <consortium name="DOE Joint Genome Institute"/>
            <person name="Vesth T.C."/>
            <person name="Nybo J.L."/>
            <person name="Theobald S."/>
            <person name="Frisvad J.C."/>
            <person name="Larsen T.O."/>
            <person name="Nielsen K.F."/>
            <person name="Hoof J.B."/>
            <person name="Brandl J."/>
            <person name="Salamov A."/>
            <person name="Riley R."/>
            <person name="Gladden J.M."/>
            <person name="Phatale P."/>
            <person name="Nielsen M.T."/>
            <person name="Lyhne E.K."/>
            <person name="Kogle M.E."/>
            <person name="Strasser K."/>
            <person name="McDonnell E."/>
            <person name="Barry K."/>
            <person name="Clum A."/>
            <person name="Chen C."/>
            <person name="Nolan M."/>
            <person name="Sandor L."/>
            <person name="Kuo A."/>
            <person name="Lipzen A."/>
            <person name="Hainaut M."/>
            <person name="Drula E."/>
            <person name="Tsang A."/>
            <person name="Magnuson J.K."/>
            <person name="Henrissat B."/>
            <person name="Wiebenga A."/>
            <person name="Simmons B.A."/>
            <person name="Makela M.R."/>
            <person name="De vries R.P."/>
            <person name="Grigoriev I.V."/>
            <person name="Mortensen U.H."/>
            <person name="Baker S.E."/>
            <person name="Andersen M.R."/>
        </authorList>
    </citation>
    <scope>NUCLEOTIDE SEQUENCE [LARGE SCALE GENOMIC DNA]</scope>
    <source>
        <strain evidence="2 3">ATCC 13157</strain>
    </source>
</reference>